<dbReference type="GO" id="GO:0006355">
    <property type="term" value="P:regulation of DNA-templated transcription"/>
    <property type="evidence" value="ECO:0007669"/>
    <property type="project" value="InterPro"/>
</dbReference>
<dbReference type="GO" id="GO:0005730">
    <property type="term" value="C:nucleolus"/>
    <property type="evidence" value="ECO:0007669"/>
    <property type="project" value="InterPro"/>
</dbReference>
<evidence type="ECO:0000256" key="2">
    <source>
        <dbReference type="ARBA" id="ARBA00006809"/>
    </source>
</evidence>
<comment type="subcellular location">
    <subcellularLocation>
        <location evidence="1">Nucleus</location>
    </subcellularLocation>
</comment>
<gene>
    <name evidence="5" type="ORF">FCALED_LOCUS7193</name>
</gene>
<dbReference type="EMBL" id="CAJVPQ010001861">
    <property type="protein sequence ID" value="CAG8573037.1"/>
    <property type="molecule type" value="Genomic_DNA"/>
</dbReference>
<name>A0A9N9G1J7_9GLOM</name>
<dbReference type="InterPro" id="IPR007015">
    <property type="entry name" value="DNA_pol_V/MYBBP1A"/>
</dbReference>
<feature type="compositionally biased region" description="Basic and acidic residues" evidence="4">
    <location>
        <begin position="832"/>
        <end position="841"/>
    </location>
</feature>
<dbReference type="OrthoDB" id="342531at2759"/>
<sequence>MANTTYDYFWQLASLDAEERLNAANGLITHLHKLYQEFITSNKNISKINDTRDFLGSTEVIEKVCGPTVAYVMIRLTRGLASPRAAARHGFALALTELLASFEFFTFKMILPLIDEACPISSSKDKEGSDVIFGRVFGFASVVRSGILWRKTSSDDDYCEVINGLLACANSKPYVRETCYHVIISTIPLLKETTFEEKAISHLITVMNERNVRNGINNPDDINLAIAIEAQYPDILQNNQWIRVVVHNGDSCIAKWYKPHILHPENLEKLTEAIQAKSSQSAAEIQQNQENRIHSVWNTIIFWLIFPPSDKLRKQTVAFEEFWKTAVDECLFDDDATYQRKFWGFQLFEKAFQICPEDKFSFLFTSNLMRTLINHSYEKNRYLHESAMHLLKVIEQVAEENQRKALIIVKKFLGQNCDRDFDKVSKTYTIRNIFHVINNSTIEEYVLYLKNIFLKPDENLSSDNEATIQRRQWIIDHLYSLLKNPHINRHEGWLNLVLDLFLIYGFYTAKDSFLNEISKDKKIETSKSESRNKKSKRDPKKVKFENQQAADSSRTDNSEKMISKYILPKPNIDEDTQERCRLRFFHALGELSTFRSLLSDVKTEKPIRTRSGFMKSGQTWSYYAVALMNRFDYDTQLEPLIILSDEAQQLKSTVIKLLQTIIDKLNSEDSKGHNLDILQGFHLLFSYSVLTLYTEPEEAMNALQDIQICFNKMFVQSKKSLKKKRNKEENLEENHNPVDVIVDILLGFLAKPSAFLYNMSEQVFKVFCDGITKSSLDLMLDLINKQENDEEELVDEIDIDDEINQDEDEESTDGESDDGSNDSDLDNDITDNENKEAKDQSLIELNNHNNEGEDYSEEDINNQDEMMEKIDSKLSEIFKIQKFGKKKKKDTRYQRIHYKHKVIGLLKIFVKEQQNNPLIFELIMPLLKIAKNAKTDEIAKSAYNLLNTRIVVIKDGLTEFDDSKILALLEQVQDMARKAHFGDMMTLCWKSCAFLLKAIVRRHNNEEISDASREISNQHIKNAIVIYESTYKSWCTKSSSLNIKCFSQLPATIPQIPWHFSEIFLGCTDPKTAKNPKKVMNAYDVSFTICNVALPKKKRESKGANSTIPKLVPKIRENLNNTLQFIAEDLKCGNQNFDSQALKSILKFAGLAIKRTSTENSKSEKLWNSKKLLPLLEKIKEFPRFKSSQVISNLVNEITRNFQ</sequence>
<comment type="similarity">
    <text evidence="2">Belongs to the MYBBP1A family.</text>
</comment>
<reference evidence="5" key="1">
    <citation type="submission" date="2021-06" db="EMBL/GenBank/DDBJ databases">
        <authorList>
            <person name="Kallberg Y."/>
            <person name="Tangrot J."/>
            <person name="Rosling A."/>
        </authorList>
    </citation>
    <scope>NUCLEOTIDE SEQUENCE</scope>
    <source>
        <strain evidence="5">UK204</strain>
    </source>
</reference>
<dbReference type="GO" id="GO:0000182">
    <property type="term" value="F:rDNA binding"/>
    <property type="evidence" value="ECO:0007669"/>
    <property type="project" value="TreeGrafter"/>
</dbReference>
<evidence type="ECO:0000313" key="6">
    <source>
        <dbReference type="Proteomes" id="UP000789570"/>
    </source>
</evidence>
<evidence type="ECO:0000256" key="4">
    <source>
        <dbReference type="SAM" id="MobiDB-lite"/>
    </source>
</evidence>
<comment type="caution">
    <text evidence="5">The sequence shown here is derived from an EMBL/GenBank/DDBJ whole genome shotgun (WGS) entry which is preliminary data.</text>
</comment>
<evidence type="ECO:0000256" key="3">
    <source>
        <dbReference type="ARBA" id="ARBA00023242"/>
    </source>
</evidence>
<dbReference type="Pfam" id="PF04931">
    <property type="entry name" value="DNA_pol_phi"/>
    <property type="match status" value="2"/>
</dbReference>
<keyword evidence="3" id="KW-0539">Nucleus</keyword>
<evidence type="ECO:0000256" key="1">
    <source>
        <dbReference type="ARBA" id="ARBA00004123"/>
    </source>
</evidence>
<dbReference type="InterPro" id="IPR016024">
    <property type="entry name" value="ARM-type_fold"/>
</dbReference>
<accession>A0A9N9G1J7</accession>
<proteinExistence type="inferred from homology"/>
<feature type="region of interest" description="Disordered" evidence="4">
    <location>
        <begin position="524"/>
        <end position="557"/>
    </location>
</feature>
<dbReference type="Proteomes" id="UP000789570">
    <property type="component" value="Unassembled WGS sequence"/>
</dbReference>
<protein>
    <submittedName>
        <fullName evidence="5">786_t:CDS:1</fullName>
    </submittedName>
</protein>
<feature type="compositionally biased region" description="Acidic residues" evidence="4">
    <location>
        <begin position="790"/>
        <end position="831"/>
    </location>
</feature>
<dbReference type="AlphaFoldDB" id="A0A9N9G1J7"/>
<feature type="region of interest" description="Disordered" evidence="4">
    <location>
        <begin position="790"/>
        <end position="841"/>
    </location>
</feature>
<keyword evidence="6" id="KW-1185">Reference proteome</keyword>
<evidence type="ECO:0000313" key="5">
    <source>
        <dbReference type="EMBL" id="CAG8573037.1"/>
    </source>
</evidence>
<dbReference type="PANTHER" id="PTHR13213:SF2">
    <property type="entry name" value="MYB-BINDING PROTEIN 1A"/>
    <property type="match status" value="1"/>
</dbReference>
<dbReference type="PANTHER" id="PTHR13213">
    <property type="entry name" value="MYB-BINDING PROTEIN 1A FAMILY MEMBER"/>
    <property type="match status" value="1"/>
</dbReference>
<organism evidence="5 6">
    <name type="scientific">Funneliformis caledonium</name>
    <dbReference type="NCBI Taxonomy" id="1117310"/>
    <lineage>
        <taxon>Eukaryota</taxon>
        <taxon>Fungi</taxon>
        <taxon>Fungi incertae sedis</taxon>
        <taxon>Mucoromycota</taxon>
        <taxon>Glomeromycotina</taxon>
        <taxon>Glomeromycetes</taxon>
        <taxon>Glomerales</taxon>
        <taxon>Glomeraceae</taxon>
        <taxon>Funneliformis</taxon>
    </lineage>
</organism>
<dbReference type="SUPFAM" id="SSF48371">
    <property type="entry name" value="ARM repeat"/>
    <property type="match status" value="1"/>
</dbReference>